<dbReference type="Gene3D" id="4.10.950.10">
    <property type="entry name" value="Ribosomal protein L2, domain 3"/>
    <property type="match status" value="1"/>
</dbReference>
<dbReference type="Pfam" id="PF00181">
    <property type="entry name" value="Ribosomal_L2_N"/>
    <property type="match status" value="1"/>
</dbReference>
<comment type="function">
    <text evidence="7">One of the primary rRNA binding proteins. Required for association of the 30S and 50S subunits to form the 70S ribosome, for tRNA binding and peptide bond formation. It has been suggested to have peptidyltransferase activity; this is somewhat controversial. Makes several contacts with the 16S rRNA in the 70S ribosome.</text>
</comment>
<feature type="region of interest" description="Disordered" evidence="8">
    <location>
        <begin position="222"/>
        <end position="277"/>
    </location>
</feature>
<evidence type="ECO:0000256" key="5">
    <source>
        <dbReference type="ARBA" id="ARBA00023274"/>
    </source>
</evidence>
<dbReference type="SUPFAM" id="SSF50249">
    <property type="entry name" value="Nucleic acid-binding proteins"/>
    <property type="match status" value="1"/>
</dbReference>
<feature type="domain" description="Large ribosomal subunit protein uL2 C-terminal" evidence="9">
    <location>
        <begin position="124"/>
        <end position="253"/>
    </location>
</feature>
<dbReference type="InterPro" id="IPR012340">
    <property type="entry name" value="NA-bd_OB-fold"/>
</dbReference>
<name>A0A3G9JW43_9ACTN</name>
<dbReference type="SUPFAM" id="SSF50104">
    <property type="entry name" value="Translation proteins SH3-like domain"/>
    <property type="match status" value="1"/>
</dbReference>
<evidence type="ECO:0000256" key="6">
    <source>
        <dbReference type="ARBA" id="ARBA00035242"/>
    </source>
</evidence>
<evidence type="ECO:0000256" key="7">
    <source>
        <dbReference type="HAMAP-Rule" id="MF_01320"/>
    </source>
</evidence>
<dbReference type="GO" id="GO:0002181">
    <property type="term" value="P:cytoplasmic translation"/>
    <property type="evidence" value="ECO:0007669"/>
    <property type="project" value="TreeGrafter"/>
</dbReference>
<evidence type="ECO:0000313" key="12">
    <source>
        <dbReference type="Proteomes" id="UP000273154"/>
    </source>
</evidence>
<dbReference type="Gene3D" id="2.30.30.30">
    <property type="match status" value="1"/>
</dbReference>
<organism evidence="11 12">
    <name type="scientific">Parolsenella catena</name>
    <dbReference type="NCBI Taxonomy" id="2003188"/>
    <lineage>
        <taxon>Bacteria</taxon>
        <taxon>Bacillati</taxon>
        <taxon>Actinomycetota</taxon>
        <taxon>Coriobacteriia</taxon>
        <taxon>Coriobacteriales</taxon>
        <taxon>Atopobiaceae</taxon>
        <taxon>Parolsenella</taxon>
    </lineage>
</organism>
<dbReference type="AlphaFoldDB" id="A0A3G9JW43"/>
<dbReference type="InterPro" id="IPR014722">
    <property type="entry name" value="Rib_uL2_dom2"/>
</dbReference>
<evidence type="ECO:0000259" key="9">
    <source>
        <dbReference type="SMART" id="SM01382"/>
    </source>
</evidence>
<dbReference type="FunFam" id="4.10.950.10:FF:000001">
    <property type="entry name" value="50S ribosomal protein L2"/>
    <property type="match status" value="1"/>
</dbReference>
<protein>
    <recommendedName>
        <fullName evidence="6 7">Large ribosomal subunit protein uL2</fullName>
    </recommendedName>
</protein>
<reference evidence="12" key="1">
    <citation type="submission" date="2018-11" db="EMBL/GenBank/DDBJ databases">
        <title>Comparative genomics of Parolsenella catena and Libanicoccus massiliensis: Reclassification of Libanicoccus massiliensis as Parolsenella massiliensis comb. nov.</title>
        <authorList>
            <person name="Sakamoto M."/>
            <person name="Ikeyama N."/>
            <person name="Murakami T."/>
            <person name="Mori H."/>
            <person name="Yuki M."/>
            <person name="Ohkuma M."/>
        </authorList>
    </citation>
    <scope>NUCLEOTIDE SEQUENCE [LARGE SCALE GENOMIC DNA]</scope>
    <source>
        <strain evidence="12">JCM 31932</strain>
    </source>
</reference>
<dbReference type="GO" id="GO:0019843">
    <property type="term" value="F:rRNA binding"/>
    <property type="evidence" value="ECO:0007669"/>
    <property type="project" value="UniProtKB-UniRule"/>
</dbReference>
<dbReference type="InterPro" id="IPR005880">
    <property type="entry name" value="Ribosomal_uL2_bac/org-type"/>
</dbReference>
<proteinExistence type="inferred from homology"/>
<evidence type="ECO:0000256" key="3">
    <source>
        <dbReference type="ARBA" id="ARBA00022884"/>
    </source>
</evidence>
<dbReference type="FunFam" id="2.40.50.140:FF:000003">
    <property type="entry name" value="50S ribosomal protein L2"/>
    <property type="match status" value="1"/>
</dbReference>
<dbReference type="OrthoDB" id="9778722at2"/>
<evidence type="ECO:0000256" key="1">
    <source>
        <dbReference type="ARBA" id="ARBA00005636"/>
    </source>
</evidence>
<keyword evidence="3 7" id="KW-0694">RNA-binding</keyword>
<dbReference type="NCBIfam" id="TIGR01171">
    <property type="entry name" value="rplB_bact"/>
    <property type="match status" value="1"/>
</dbReference>
<dbReference type="EMBL" id="AP019367">
    <property type="protein sequence ID" value="BBH49603.1"/>
    <property type="molecule type" value="Genomic_DNA"/>
</dbReference>
<dbReference type="SMART" id="SM01383">
    <property type="entry name" value="Ribosomal_L2"/>
    <property type="match status" value="1"/>
</dbReference>
<dbReference type="PANTHER" id="PTHR13691:SF5">
    <property type="entry name" value="LARGE RIBOSOMAL SUBUNIT PROTEIN UL2M"/>
    <property type="match status" value="1"/>
</dbReference>
<dbReference type="PANTHER" id="PTHR13691">
    <property type="entry name" value="RIBOSOMAL PROTEIN L2"/>
    <property type="match status" value="1"/>
</dbReference>
<dbReference type="GO" id="GO:0016740">
    <property type="term" value="F:transferase activity"/>
    <property type="evidence" value="ECO:0007669"/>
    <property type="project" value="InterPro"/>
</dbReference>
<keyword evidence="5 7" id="KW-0687">Ribonucleoprotein</keyword>
<evidence type="ECO:0000259" key="10">
    <source>
        <dbReference type="SMART" id="SM01383"/>
    </source>
</evidence>
<dbReference type="FunFam" id="2.30.30.30:FF:000001">
    <property type="entry name" value="50S ribosomal protein L2"/>
    <property type="match status" value="1"/>
</dbReference>
<dbReference type="HAMAP" id="MF_01320_B">
    <property type="entry name" value="Ribosomal_uL2_B"/>
    <property type="match status" value="1"/>
</dbReference>
<evidence type="ECO:0000256" key="8">
    <source>
        <dbReference type="SAM" id="MobiDB-lite"/>
    </source>
</evidence>
<dbReference type="PROSITE" id="PS00467">
    <property type="entry name" value="RIBOSOMAL_L2"/>
    <property type="match status" value="1"/>
</dbReference>
<feature type="compositionally biased region" description="Polar residues" evidence="8">
    <location>
        <begin position="43"/>
        <end position="53"/>
    </location>
</feature>
<dbReference type="RefSeq" id="WP_126420826.1">
    <property type="nucleotide sequence ID" value="NZ_AP019367.1"/>
</dbReference>
<dbReference type="Pfam" id="PF03947">
    <property type="entry name" value="Ribosomal_L2_C"/>
    <property type="match status" value="1"/>
</dbReference>
<comment type="subunit">
    <text evidence="7">Part of the 50S ribosomal subunit. Forms a bridge to the 30S subunit in the 70S ribosome.</text>
</comment>
<dbReference type="GO" id="GO:0003735">
    <property type="term" value="F:structural constituent of ribosome"/>
    <property type="evidence" value="ECO:0007669"/>
    <property type="project" value="InterPro"/>
</dbReference>
<dbReference type="GeneID" id="88848339"/>
<dbReference type="SMART" id="SM01382">
    <property type="entry name" value="Ribosomal_L2_C"/>
    <property type="match status" value="1"/>
</dbReference>
<keyword evidence="2 7" id="KW-0699">rRNA-binding</keyword>
<keyword evidence="12" id="KW-1185">Reference proteome</keyword>
<evidence type="ECO:0000313" key="11">
    <source>
        <dbReference type="EMBL" id="BBH49603.1"/>
    </source>
</evidence>
<dbReference type="InterPro" id="IPR022666">
    <property type="entry name" value="Ribosomal_uL2_RNA-bd_dom"/>
</dbReference>
<evidence type="ECO:0000256" key="4">
    <source>
        <dbReference type="ARBA" id="ARBA00022980"/>
    </source>
</evidence>
<dbReference type="InterPro" id="IPR002171">
    <property type="entry name" value="Ribosomal_uL2"/>
</dbReference>
<keyword evidence="4 7" id="KW-0689">Ribosomal protein</keyword>
<comment type="similarity">
    <text evidence="1 7">Belongs to the universal ribosomal protein uL2 family.</text>
</comment>
<accession>A0A3G9JW43</accession>
<dbReference type="InterPro" id="IPR008991">
    <property type="entry name" value="Translation_prot_SH3-like_sf"/>
</dbReference>
<gene>
    <name evidence="7 11" type="primary">rplB</name>
    <name evidence="11" type="ORF">Pcatena_01900</name>
</gene>
<feature type="domain" description="Large ribosomal subunit protein uL2 RNA-binding" evidence="10">
    <location>
        <begin position="42"/>
        <end position="118"/>
    </location>
</feature>
<dbReference type="GO" id="GO:0015934">
    <property type="term" value="C:large ribosomal subunit"/>
    <property type="evidence" value="ECO:0007669"/>
    <property type="project" value="InterPro"/>
</dbReference>
<dbReference type="Gene3D" id="2.40.50.140">
    <property type="entry name" value="Nucleic acid-binding proteins"/>
    <property type="match status" value="1"/>
</dbReference>
<dbReference type="InterPro" id="IPR022671">
    <property type="entry name" value="Ribosomal_uL2_CS"/>
</dbReference>
<dbReference type="InterPro" id="IPR022669">
    <property type="entry name" value="Ribosomal_uL2_C"/>
</dbReference>
<feature type="compositionally biased region" description="Basic and acidic residues" evidence="8">
    <location>
        <begin position="229"/>
        <end position="239"/>
    </location>
</feature>
<dbReference type="InterPro" id="IPR014726">
    <property type="entry name" value="Ribosomal_uL2_dom3"/>
</dbReference>
<dbReference type="Proteomes" id="UP000273154">
    <property type="component" value="Chromosome"/>
</dbReference>
<feature type="region of interest" description="Disordered" evidence="8">
    <location>
        <begin position="26"/>
        <end position="59"/>
    </location>
</feature>
<dbReference type="KEGG" id="pcat:Pcatena_01900"/>
<dbReference type="PIRSF" id="PIRSF002158">
    <property type="entry name" value="Ribosomal_L2"/>
    <property type="match status" value="1"/>
</dbReference>
<sequence length="277" mass="30053">MGVKHLKPTSAGRRFQTVSDFAEITTDKPEKSLLEPLPKKAGRNNNGRVTTRHQGGGHKRQYRIIDFKRRKDGVPAKVATIEYDPNRSARIALLHYVDGAKAYILCPKGLSVGDTVMSGPEADIKPGNCLPLSEIPVGTLVHAVEFQPGRGAAIARSAGNSCQLMGKENGYAILRMPSSEMRRVLITCRATVGEVGNAEHANIKIGKAGRSRWAGVRPTVRGTVMNPVDHPHGGGEGKNHTSGRPSVSPWGKPAKGKKTRDPKKGTNRLIIRRRKTK</sequence>
<evidence type="ECO:0000256" key="2">
    <source>
        <dbReference type="ARBA" id="ARBA00022730"/>
    </source>
</evidence>